<protein>
    <submittedName>
        <fullName evidence="3">Uncharacterized protein</fullName>
    </submittedName>
</protein>
<proteinExistence type="predicted"/>
<feature type="compositionally biased region" description="Low complexity" evidence="1">
    <location>
        <begin position="27"/>
        <end position="36"/>
    </location>
</feature>
<evidence type="ECO:0000256" key="1">
    <source>
        <dbReference type="SAM" id="MobiDB-lite"/>
    </source>
</evidence>
<organism evidence="3 4">
    <name type="scientific">Hydrogenophaga palleronii</name>
    <dbReference type="NCBI Taxonomy" id="65655"/>
    <lineage>
        <taxon>Bacteria</taxon>
        <taxon>Pseudomonadati</taxon>
        <taxon>Pseudomonadota</taxon>
        <taxon>Betaproteobacteria</taxon>
        <taxon>Burkholderiales</taxon>
        <taxon>Comamonadaceae</taxon>
        <taxon>Hydrogenophaga</taxon>
    </lineage>
</organism>
<keyword evidence="4" id="KW-1185">Reference proteome</keyword>
<feature type="signal peptide" evidence="2">
    <location>
        <begin position="1"/>
        <end position="20"/>
    </location>
</feature>
<keyword evidence="2" id="KW-0732">Signal</keyword>
<dbReference type="PROSITE" id="PS51257">
    <property type="entry name" value="PROKAR_LIPOPROTEIN"/>
    <property type="match status" value="1"/>
</dbReference>
<comment type="caution">
    <text evidence="3">The sequence shown here is derived from an EMBL/GenBank/DDBJ whole genome shotgun (WGS) entry which is preliminary data.</text>
</comment>
<evidence type="ECO:0000256" key="2">
    <source>
        <dbReference type="SAM" id="SignalP"/>
    </source>
</evidence>
<accession>A0ABU1WLG3</accession>
<gene>
    <name evidence="3" type="ORF">J2W49_002089</name>
</gene>
<evidence type="ECO:0000313" key="3">
    <source>
        <dbReference type="EMBL" id="MDR7150131.1"/>
    </source>
</evidence>
<name>A0ABU1WLG3_9BURK</name>
<dbReference type="EMBL" id="JAVDWU010000004">
    <property type="protein sequence ID" value="MDR7150131.1"/>
    <property type="molecule type" value="Genomic_DNA"/>
</dbReference>
<sequence length="164" mass="17628">MKKLVTLIALSTTAFLTACANPTPPGAGLAPATDGAAHAEHHPATAAAPAPPAPAPAAAPAMDDRMKQMQAMRDKMMNAKTPAERQALMDEHMKAMHEGMAMMKGMKGKKGMGNMQGMGGMKDMPMKDMAKHHQMMEMRMDMMQTMMEMMMQRMPGAATPPAEK</sequence>
<dbReference type="Proteomes" id="UP001265700">
    <property type="component" value="Unassembled WGS sequence"/>
</dbReference>
<reference evidence="3 4" key="1">
    <citation type="submission" date="2023-07" db="EMBL/GenBank/DDBJ databases">
        <title>Sorghum-associated microbial communities from plants grown in Nebraska, USA.</title>
        <authorList>
            <person name="Schachtman D."/>
        </authorList>
    </citation>
    <scope>NUCLEOTIDE SEQUENCE [LARGE SCALE GENOMIC DNA]</scope>
    <source>
        <strain evidence="3 4">4249</strain>
    </source>
</reference>
<feature type="chain" id="PRO_5045174954" evidence="2">
    <location>
        <begin position="21"/>
        <end position="164"/>
    </location>
</feature>
<feature type="region of interest" description="Disordered" evidence="1">
    <location>
        <begin position="27"/>
        <end position="64"/>
    </location>
</feature>
<evidence type="ECO:0000313" key="4">
    <source>
        <dbReference type="Proteomes" id="UP001265700"/>
    </source>
</evidence>
<dbReference type="RefSeq" id="WP_310315354.1">
    <property type="nucleotide sequence ID" value="NZ_JAVDWU010000004.1"/>
</dbReference>